<proteinExistence type="predicted"/>
<evidence type="ECO:0000313" key="3">
    <source>
        <dbReference type="Proteomes" id="UP001341281"/>
    </source>
</evidence>
<dbReference type="PANTHER" id="PTHR35162">
    <property type="entry name" value="OS08G0516600 PROTEIN"/>
    <property type="match status" value="1"/>
</dbReference>
<gene>
    <name evidence="2" type="ORF">U9M48_026712</name>
</gene>
<sequence>MGVELEVSELAVLRPIQTAAATRPPGNDDGPDAADTGCVTPTAASALLPPQLGVDAAADAGCFTPAAAAASSLLPRQLGLDIDAAACATPTASPCVLRAATVCPPAPRKPARQAPDAGSKRKRCCTSLGLQQRSFFPVPRDLSTVFVPRGGPAASASATATAAPRSPPRDRDRDAKKIRLHLVV</sequence>
<feature type="compositionally biased region" description="Low complexity" evidence="1">
    <location>
        <begin position="148"/>
        <end position="164"/>
    </location>
</feature>
<dbReference type="Proteomes" id="UP001341281">
    <property type="component" value="Chromosome 06"/>
</dbReference>
<feature type="region of interest" description="Disordered" evidence="1">
    <location>
        <begin position="16"/>
        <end position="39"/>
    </location>
</feature>
<evidence type="ECO:0000313" key="2">
    <source>
        <dbReference type="EMBL" id="WVZ79088.1"/>
    </source>
</evidence>
<dbReference type="EMBL" id="CP144750">
    <property type="protein sequence ID" value="WVZ79088.1"/>
    <property type="molecule type" value="Genomic_DNA"/>
</dbReference>
<accession>A0AAQ3TT56</accession>
<protein>
    <submittedName>
        <fullName evidence="2">Uncharacterized protein</fullName>
    </submittedName>
</protein>
<dbReference type="AlphaFoldDB" id="A0AAQ3TT56"/>
<organism evidence="2 3">
    <name type="scientific">Paspalum notatum var. saurae</name>
    <dbReference type="NCBI Taxonomy" id="547442"/>
    <lineage>
        <taxon>Eukaryota</taxon>
        <taxon>Viridiplantae</taxon>
        <taxon>Streptophyta</taxon>
        <taxon>Embryophyta</taxon>
        <taxon>Tracheophyta</taxon>
        <taxon>Spermatophyta</taxon>
        <taxon>Magnoliopsida</taxon>
        <taxon>Liliopsida</taxon>
        <taxon>Poales</taxon>
        <taxon>Poaceae</taxon>
        <taxon>PACMAD clade</taxon>
        <taxon>Panicoideae</taxon>
        <taxon>Andropogonodae</taxon>
        <taxon>Paspaleae</taxon>
        <taxon>Paspalinae</taxon>
        <taxon>Paspalum</taxon>
    </lineage>
</organism>
<feature type="compositionally biased region" description="Basic and acidic residues" evidence="1">
    <location>
        <begin position="167"/>
        <end position="176"/>
    </location>
</feature>
<dbReference type="InterPro" id="IPR053115">
    <property type="entry name" value="CDK_inhibitor"/>
</dbReference>
<reference evidence="2 3" key="1">
    <citation type="submission" date="2024-02" db="EMBL/GenBank/DDBJ databases">
        <title>High-quality chromosome-scale genome assembly of Pensacola bahiagrass (Paspalum notatum Flugge var. saurae).</title>
        <authorList>
            <person name="Vega J.M."/>
            <person name="Podio M."/>
            <person name="Orjuela J."/>
            <person name="Siena L.A."/>
            <person name="Pessino S.C."/>
            <person name="Combes M.C."/>
            <person name="Mariac C."/>
            <person name="Albertini E."/>
            <person name="Pupilli F."/>
            <person name="Ortiz J.P.A."/>
            <person name="Leblanc O."/>
        </authorList>
    </citation>
    <scope>NUCLEOTIDE SEQUENCE [LARGE SCALE GENOMIC DNA]</scope>
    <source>
        <strain evidence="2">R1</strain>
        <tissue evidence="2">Leaf</tissue>
    </source>
</reference>
<dbReference type="PANTHER" id="PTHR35162:SF10">
    <property type="entry name" value="OS06G0659800 PROTEIN"/>
    <property type="match status" value="1"/>
</dbReference>
<name>A0AAQ3TT56_PASNO</name>
<keyword evidence="3" id="KW-1185">Reference proteome</keyword>
<evidence type="ECO:0000256" key="1">
    <source>
        <dbReference type="SAM" id="MobiDB-lite"/>
    </source>
</evidence>
<feature type="region of interest" description="Disordered" evidence="1">
    <location>
        <begin position="147"/>
        <end position="176"/>
    </location>
</feature>